<feature type="compositionally biased region" description="Gly residues" evidence="8">
    <location>
        <begin position="534"/>
        <end position="545"/>
    </location>
</feature>
<dbReference type="EC" id="2.7.11.1" evidence="1"/>
<dbReference type="GO" id="GO:0004674">
    <property type="term" value="F:protein serine/threonine kinase activity"/>
    <property type="evidence" value="ECO:0007669"/>
    <property type="project" value="UniProtKB-EC"/>
</dbReference>
<dbReference type="InterPro" id="IPR008965">
    <property type="entry name" value="CBM2/CBM3_carb-bd_dom_sf"/>
</dbReference>
<dbReference type="PROSITE" id="PS00109">
    <property type="entry name" value="PROTEIN_KINASE_TYR"/>
    <property type="match status" value="1"/>
</dbReference>
<sequence length="545" mass="56762">MGGGDRNGTQLLDERYRLIEQLGAGGMSVVWRGYDLVLGRQVAVKVLASRLASDRAFRHRIRIEAQAAARLCHPNITNVYDYGESQQVGLTVPYVVMELIDGASLASRLGRDGRLPWRDAVTIGAEVSSALATAHARGVVHRDVTPGNVMLTSTGVKVVDFGISALVGESEKGPDGALLGTPAYLAPERLDNGQVSPATDVYAVGLLLYRMLTGRLPWQAGTTTQMLRAHMYSDPEPMPPMPELPDGVADLVWRCLAKRPGDRPSTAELTRILADAAGMLAAVPVSPAAGPLDPAALASAGTTILPWSTATDALPMSRTRNRHRLATRRRRLEAGAAAAGLLAVTAALWGVTSRSPASGEDQPTTEARMGPPKGSPCTVAYALRADSGTEFAAELTLTNTGDHELRDWTMSFTFPGQQTVTKAEPTPVHQQGSTVLIRPAAQRTTLAPGAAEKLTLAGKYTGANPLPVEFRLGDAACGVRVSGVAGTRPSTAPPNKPAATKAPPKATTVRAPGAGGAGPGSAPAKAKPEKPGKGKGPGGGPGKEK</sequence>
<dbReference type="Pfam" id="PF00069">
    <property type="entry name" value="Pkinase"/>
    <property type="match status" value="1"/>
</dbReference>
<dbReference type="Gene3D" id="3.30.200.20">
    <property type="entry name" value="Phosphorylase Kinase, domain 1"/>
    <property type="match status" value="1"/>
</dbReference>
<gene>
    <name evidence="11" type="ORF">ACFQGL_00610</name>
</gene>
<keyword evidence="4 7" id="KW-0547">Nucleotide-binding</keyword>
<reference evidence="12" key="1">
    <citation type="journal article" date="2019" name="Int. J. Syst. Evol. Microbiol.">
        <title>The Global Catalogue of Microorganisms (GCM) 10K type strain sequencing project: providing services to taxonomists for standard genome sequencing and annotation.</title>
        <authorList>
            <consortium name="The Broad Institute Genomics Platform"/>
            <consortium name="The Broad Institute Genome Sequencing Center for Infectious Disease"/>
            <person name="Wu L."/>
            <person name="Ma J."/>
        </authorList>
    </citation>
    <scope>NUCLEOTIDE SEQUENCE [LARGE SCALE GENOMIC DNA]</scope>
    <source>
        <strain evidence="12">CGMCC 4.7144</strain>
    </source>
</reference>
<keyword evidence="3 11" id="KW-0808">Transferase</keyword>
<feature type="domain" description="Protein kinase" evidence="9">
    <location>
        <begin position="16"/>
        <end position="280"/>
    </location>
</feature>
<evidence type="ECO:0000259" key="9">
    <source>
        <dbReference type="PROSITE" id="PS50011"/>
    </source>
</evidence>
<evidence type="ECO:0000256" key="6">
    <source>
        <dbReference type="ARBA" id="ARBA00022840"/>
    </source>
</evidence>
<dbReference type="Proteomes" id="UP001596226">
    <property type="component" value="Unassembled WGS sequence"/>
</dbReference>
<feature type="compositionally biased region" description="Low complexity" evidence="8">
    <location>
        <begin position="497"/>
        <end position="512"/>
    </location>
</feature>
<dbReference type="PROSITE" id="PS00107">
    <property type="entry name" value="PROTEIN_KINASE_ATP"/>
    <property type="match status" value="1"/>
</dbReference>
<feature type="region of interest" description="Disordered" evidence="8">
    <location>
        <begin position="485"/>
        <end position="545"/>
    </location>
</feature>
<accession>A0ABW1H094</accession>
<dbReference type="EMBL" id="JBHSQS010000001">
    <property type="protein sequence ID" value="MFC5921842.1"/>
    <property type="molecule type" value="Genomic_DNA"/>
</dbReference>
<dbReference type="InterPro" id="IPR001919">
    <property type="entry name" value="CBD2"/>
</dbReference>
<dbReference type="InterPro" id="IPR008266">
    <property type="entry name" value="Tyr_kinase_AS"/>
</dbReference>
<dbReference type="InterPro" id="IPR017441">
    <property type="entry name" value="Protein_kinase_ATP_BS"/>
</dbReference>
<keyword evidence="2" id="KW-0723">Serine/threonine-protein kinase</keyword>
<evidence type="ECO:0000256" key="7">
    <source>
        <dbReference type="PROSITE-ProRule" id="PRU10141"/>
    </source>
</evidence>
<feature type="binding site" evidence="7">
    <location>
        <position position="45"/>
    </location>
    <ligand>
        <name>ATP</name>
        <dbReference type="ChEBI" id="CHEBI:30616"/>
    </ligand>
</feature>
<dbReference type="Pfam" id="PF00553">
    <property type="entry name" value="CBM_2"/>
    <property type="match status" value="1"/>
</dbReference>
<evidence type="ECO:0000256" key="1">
    <source>
        <dbReference type="ARBA" id="ARBA00012513"/>
    </source>
</evidence>
<protein>
    <recommendedName>
        <fullName evidence="1">non-specific serine/threonine protein kinase</fullName>
        <ecNumber evidence="1">2.7.11.1</ecNumber>
    </recommendedName>
</protein>
<dbReference type="PANTHER" id="PTHR43289:SF6">
    <property type="entry name" value="SERINE_THREONINE-PROTEIN KINASE NEKL-3"/>
    <property type="match status" value="1"/>
</dbReference>
<feature type="compositionally biased region" description="Polar residues" evidence="8">
    <location>
        <begin position="353"/>
        <end position="365"/>
    </location>
</feature>
<keyword evidence="5 11" id="KW-0418">Kinase</keyword>
<evidence type="ECO:0000256" key="3">
    <source>
        <dbReference type="ARBA" id="ARBA00022679"/>
    </source>
</evidence>
<dbReference type="PROSITE" id="PS51173">
    <property type="entry name" value="CBM2"/>
    <property type="match status" value="1"/>
</dbReference>
<dbReference type="RefSeq" id="WP_377504649.1">
    <property type="nucleotide sequence ID" value="NZ_JBHSQS010000001.1"/>
</dbReference>
<keyword evidence="12" id="KW-1185">Reference proteome</keyword>
<evidence type="ECO:0000256" key="5">
    <source>
        <dbReference type="ARBA" id="ARBA00022777"/>
    </source>
</evidence>
<evidence type="ECO:0000256" key="4">
    <source>
        <dbReference type="ARBA" id="ARBA00022741"/>
    </source>
</evidence>
<dbReference type="PANTHER" id="PTHR43289">
    <property type="entry name" value="MITOGEN-ACTIVATED PROTEIN KINASE KINASE KINASE 20-RELATED"/>
    <property type="match status" value="1"/>
</dbReference>
<evidence type="ECO:0000259" key="10">
    <source>
        <dbReference type="PROSITE" id="PS51173"/>
    </source>
</evidence>
<keyword evidence="6 7" id="KW-0067">ATP-binding</keyword>
<dbReference type="SUPFAM" id="SSF56112">
    <property type="entry name" value="Protein kinase-like (PK-like)"/>
    <property type="match status" value="1"/>
</dbReference>
<evidence type="ECO:0000256" key="2">
    <source>
        <dbReference type="ARBA" id="ARBA00022527"/>
    </source>
</evidence>
<proteinExistence type="predicted"/>
<feature type="region of interest" description="Disordered" evidence="8">
    <location>
        <begin position="353"/>
        <end position="374"/>
    </location>
</feature>
<dbReference type="SUPFAM" id="SSF49384">
    <property type="entry name" value="Carbohydrate-binding domain"/>
    <property type="match status" value="1"/>
</dbReference>
<dbReference type="SMART" id="SM00637">
    <property type="entry name" value="CBD_II"/>
    <property type="match status" value="1"/>
</dbReference>
<evidence type="ECO:0000313" key="11">
    <source>
        <dbReference type="EMBL" id="MFC5921842.1"/>
    </source>
</evidence>
<dbReference type="PROSITE" id="PS50011">
    <property type="entry name" value="PROTEIN_KINASE_DOM"/>
    <property type="match status" value="1"/>
</dbReference>
<dbReference type="InterPro" id="IPR012291">
    <property type="entry name" value="CBM2_carb-bd_dom_sf"/>
</dbReference>
<dbReference type="InterPro" id="IPR011009">
    <property type="entry name" value="Kinase-like_dom_sf"/>
</dbReference>
<dbReference type="CDD" id="cd14014">
    <property type="entry name" value="STKc_PknB_like"/>
    <property type="match status" value="1"/>
</dbReference>
<evidence type="ECO:0000313" key="12">
    <source>
        <dbReference type="Proteomes" id="UP001596226"/>
    </source>
</evidence>
<organism evidence="11 12">
    <name type="scientific">Micromonospora vulcania</name>
    <dbReference type="NCBI Taxonomy" id="1441873"/>
    <lineage>
        <taxon>Bacteria</taxon>
        <taxon>Bacillati</taxon>
        <taxon>Actinomycetota</taxon>
        <taxon>Actinomycetes</taxon>
        <taxon>Micromonosporales</taxon>
        <taxon>Micromonosporaceae</taxon>
        <taxon>Micromonospora</taxon>
    </lineage>
</organism>
<dbReference type="Gene3D" id="1.10.510.10">
    <property type="entry name" value="Transferase(Phosphotransferase) domain 1"/>
    <property type="match status" value="1"/>
</dbReference>
<name>A0ABW1H094_9ACTN</name>
<feature type="domain" description="CBM2" evidence="10">
    <location>
        <begin position="370"/>
        <end position="480"/>
    </location>
</feature>
<dbReference type="InterPro" id="IPR000719">
    <property type="entry name" value="Prot_kinase_dom"/>
</dbReference>
<evidence type="ECO:0000256" key="8">
    <source>
        <dbReference type="SAM" id="MobiDB-lite"/>
    </source>
</evidence>
<comment type="caution">
    <text evidence="11">The sequence shown here is derived from an EMBL/GenBank/DDBJ whole genome shotgun (WGS) entry which is preliminary data.</text>
</comment>
<dbReference type="Gene3D" id="2.60.40.290">
    <property type="match status" value="1"/>
</dbReference>